<feature type="region of interest" description="Disordered" evidence="10">
    <location>
        <begin position="1"/>
        <end position="366"/>
    </location>
</feature>
<dbReference type="Bgee" id="ENSSSAG00000045020">
    <property type="expression patterns" value="Expressed in hindgut and 25 other cell types or tissues"/>
</dbReference>
<dbReference type="GO" id="GO:0001671">
    <property type="term" value="F:ATPase activator activity"/>
    <property type="evidence" value="ECO:0007669"/>
    <property type="project" value="InterPro"/>
</dbReference>
<dbReference type="Proteomes" id="UP001652741">
    <property type="component" value="Chromosome ssa10"/>
</dbReference>
<keyword evidence="4" id="KW-0812">Transmembrane</keyword>
<dbReference type="GO" id="GO:0016020">
    <property type="term" value="C:membrane"/>
    <property type="evidence" value="ECO:0007669"/>
    <property type="project" value="TreeGrafter"/>
</dbReference>
<sequence length="620" mass="66445">MEQPGRDPEKNTTAQVESSERGSTEEDVPAEQRTADGDTPAEQRTADGDTPAEQRTADGDTPAEQRTADGDTPAEQRTADGDTPAEQRTADGDTPAEQRTADGDTAAEQRTAGGDTPAEQRTAGGDTPAEQRTAGGDTPAEQRTADGDTPAEQRTADGDTPVEQRTADGDTPAEQRTADGDTPAEQRTADGDTAAEQRTAGGDTPAEQRTAGGDTPAEQRTAGGDTPAEQRTADGDTPAEQRTADGDTPAEQRTAGGDTPAEQRTADGDTPAEQRNQNQDSSLPPSSSSGQGSQNLEDLDTEVKKETEPSAAGMEQPGRDPEKNTTAQVESSERGSTEEDKDGAVEPQIPLIIDQRATKKREDRSRNASMLKLTGLLVLLLAVAVMLFNPESPPDHTAFNRTETFHREMKKMEALFPGQRSELWRRSRIHLERHLQTARPTEPVSLMLTAGRRGEKTLHCLALRLASAFSSALNASSVHIDGASKTGQDSDQVKLDIDTQLRGAFEGGQPVAVIHRFEELPPGSTIIFYRYCDHENAAYKEALLIFTVLLGGEEELPASLGLSAVEEMVDDHLQDKFLSSDQPAAFDMMDLDKFSGLWSRISHLVLPVAVEQSIEQSGCV</sequence>
<dbReference type="RefSeq" id="XP_013978942.1">
    <property type="nucleotide sequence ID" value="XM_014123467.2"/>
</dbReference>
<dbReference type="Gene3D" id="3.40.50.12190">
    <property type="match status" value="1"/>
</dbReference>
<feature type="compositionally biased region" description="Basic and acidic residues" evidence="10">
    <location>
        <begin position="1"/>
        <end position="10"/>
    </location>
</feature>
<evidence type="ECO:0000256" key="6">
    <source>
        <dbReference type="ARBA" id="ARBA00023136"/>
    </source>
</evidence>
<feature type="compositionally biased region" description="Basic and acidic residues" evidence="10">
    <location>
        <begin position="356"/>
        <end position="366"/>
    </location>
</feature>
<evidence type="ECO:0000256" key="1">
    <source>
        <dbReference type="ARBA" id="ARBA00004259"/>
    </source>
</evidence>
<comment type="similarity">
    <text evidence="2">Belongs to the TOR1AIP family.</text>
</comment>
<dbReference type="InterPro" id="IPR046753">
    <property type="entry name" value="TOIP1/2_C"/>
</dbReference>
<gene>
    <name evidence="13" type="primary">LOC106560502</name>
</gene>
<dbReference type="PANTHER" id="PTHR18843">
    <property type="entry name" value="TORSIN-1A-INTERACTING PROTEIN"/>
    <property type="match status" value="1"/>
</dbReference>
<evidence type="ECO:0000256" key="4">
    <source>
        <dbReference type="ARBA" id="ARBA00022692"/>
    </source>
</evidence>
<evidence type="ECO:0000313" key="13">
    <source>
        <dbReference type="RefSeq" id="XP_013978942.1"/>
    </source>
</evidence>
<evidence type="ECO:0000259" key="11">
    <source>
        <dbReference type="Pfam" id="PF05609"/>
    </source>
</evidence>
<dbReference type="KEGG" id="sasa:106560502"/>
<dbReference type="AlphaFoldDB" id="A0A1S3KK08"/>
<feature type="compositionally biased region" description="Low complexity" evidence="10">
    <location>
        <begin position="277"/>
        <end position="296"/>
    </location>
</feature>
<dbReference type="GeneID" id="106560502"/>
<accession>A0A1S3KK08</accession>
<keyword evidence="12" id="KW-1185">Reference proteome</keyword>
<dbReference type="InterPro" id="IPR008662">
    <property type="entry name" value="TOIP1/2"/>
</dbReference>
<evidence type="ECO:0000256" key="3">
    <source>
        <dbReference type="ARBA" id="ARBA00022553"/>
    </source>
</evidence>
<evidence type="ECO:0000256" key="7">
    <source>
        <dbReference type="ARBA" id="ARBA00023180"/>
    </source>
</evidence>
<reference evidence="13" key="1">
    <citation type="submission" date="2025-08" db="UniProtKB">
        <authorList>
            <consortium name="RefSeq"/>
        </authorList>
    </citation>
    <scope>IDENTIFICATION</scope>
</reference>
<protein>
    <submittedName>
        <fullName evidence="13">Torsin-1A-interacting protein 2</fullName>
    </submittedName>
</protein>
<evidence type="ECO:0000256" key="5">
    <source>
        <dbReference type="ARBA" id="ARBA00022989"/>
    </source>
</evidence>
<evidence type="ECO:0000313" key="12">
    <source>
        <dbReference type="Proteomes" id="UP001652741"/>
    </source>
</evidence>
<proteinExistence type="inferred from homology"/>
<feature type="domain" description="Torsin-1A-interacting protein 1/2 AAA+ activator" evidence="11">
    <location>
        <begin position="402"/>
        <end position="619"/>
    </location>
</feature>
<keyword evidence="3" id="KW-0597">Phosphoprotein</keyword>
<evidence type="ECO:0000256" key="10">
    <source>
        <dbReference type="SAM" id="MobiDB-lite"/>
    </source>
</evidence>
<comment type="subcellular location">
    <subcellularLocation>
        <location evidence="9">Endomembrane system</location>
        <topology evidence="9">Single-pass membrane protein</topology>
    </subcellularLocation>
    <subcellularLocation>
        <location evidence="1">Nucleus envelope</location>
    </subcellularLocation>
</comment>
<dbReference type="PaxDb" id="8030-ENSSSAP00000041272"/>
<dbReference type="InterPro" id="IPR038599">
    <property type="entry name" value="LAP1C-like_C_sf"/>
</dbReference>
<keyword evidence="7" id="KW-0325">Glycoprotein</keyword>
<dbReference type="STRING" id="8030.ENSSSAP00000041272"/>
<dbReference type="Pfam" id="PF05609">
    <property type="entry name" value="LAP1_C"/>
    <property type="match status" value="1"/>
</dbReference>
<evidence type="ECO:0000256" key="2">
    <source>
        <dbReference type="ARBA" id="ARBA00007860"/>
    </source>
</evidence>
<dbReference type="GO" id="GO:0005635">
    <property type="term" value="C:nuclear envelope"/>
    <property type="evidence" value="ECO:0007669"/>
    <property type="project" value="UniProtKB-SubCell"/>
</dbReference>
<keyword evidence="6" id="KW-0472">Membrane</keyword>
<feature type="compositionally biased region" description="Basic and acidic residues" evidence="10">
    <location>
        <begin position="331"/>
        <end position="344"/>
    </location>
</feature>
<evidence type="ECO:0000256" key="9">
    <source>
        <dbReference type="ARBA" id="ARBA00037847"/>
    </source>
</evidence>
<keyword evidence="8" id="KW-0539">Nucleus</keyword>
<organism evidence="12 13">
    <name type="scientific">Salmo salar</name>
    <name type="common">Atlantic salmon</name>
    <dbReference type="NCBI Taxonomy" id="8030"/>
    <lineage>
        <taxon>Eukaryota</taxon>
        <taxon>Metazoa</taxon>
        <taxon>Chordata</taxon>
        <taxon>Craniata</taxon>
        <taxon>Vertebrata</taxon>
        <taxon>Euteleostomi</taxon>
        <taxon>Actinopterygii</taxon>
        <taxon>Neopterygii</taxon>
        <taxon>Teleostei</taxon>
        <taxon>Protacanthopterygii</taxon>
        <taxon>Salmoniformes</taxon>
        <taxon>Salmonidae</taxon>
        <taxon>Salmoninae</taxon>
        <taxon>Salmo</taxon>
    </lineage>
</organism>
<keyword evidence="5" id="KW-1133">Transmembrane helix</keyword>
<dbReference type="OrthoDB" id="6258998at2759"/>
<name>A0A1S3KK08_SALSA</name>
<dbReference type="PANTHER" id="PTHR18843:SF7">
    <property type="entry name" value="LAMINA-ASSOCIATED POLYPEPTIDE 1B ISOFORM 1-RELATED"/>
    <property type="match status" value="1"/>
</dbReference>
<evidence type="ECO:0000256" key="8">
    <source>
        <dbReference type="ARBA" id="ARBA00023242"/>
    </source>
</evidence>
<dbReference type="GO" id="GO:0061024">
    <property type="term" value="P:membrane organization"/>
    <property type="evidence" value="ECO:0007669"/>
    <property type="project" value="TreeGrafter"/>
</dbReference>